<dbReference type="Proteomes" id="UP000694380">
    <property type="component" value="Unplaced"/>
</dbReference>
<evidence type="ECO:0000256" key="6">
    <source>
        <dbReference type="ARBA" id="ARBA00023180"/>
    </source>
</evidence>
<accession>A0A8C3IAI9</accession>
<dbReference type="OMA" id="RCKKANL"/>
<evidence type="ECO:0000313" key="7">
    <source>
        <dbReference type="Ensembl" id="ENSCPBP00000029958.1"/>
    </source>
</evidence>
<keyword evidence="3" id="KW-0732">Signal</keyword>
<dbReference type="GO" id="GO:0007160">
    <property type="term" value="P:cell-matrix adhesion"/>
    <property type="evidence" value="ECO:0007669"/>
    <property type="project" value="TreeGrafter"/>
</dbReference>
<dbReference type="GeneTree" id="ENSGT00950000182957"/>
<organism evidence="7 8">
    <name type="scientific">Chrysemys picta bellii</name>
    <name type="common">Western painted turtle</name>
    <name type="synonym">Emys bellii</name>
    <dbReference type="NCBI Taxonomy" id="8478"/>
    <lineage>
        <taxon>Eukaryota</taxon>
        <taxon>Metazoa</taxon>
        <taxon>Chordata</taxon>
        <taxon>Craniata</taxon>
        <taxon>Vertebrata</taxon>
        <taxon>Euteleostomi</taxon>
        <taxon>Archelosauria</taxon>
        <taxon>Testudinata</taxon>
        <taxon>Testudines</taxon>
        <taxon>Cryptodira</taxon>
        <taxon>Durocryptodira</taxon>
        <taxon>Testudinoidea</taxon>
        <taxon>Emydidae</taxon>
        <taxon>Chrysemys</taxon>
    </lineage>
</organism>
<dbReference type="AlphaFoldDB" id="A0A8C3IAI9"/>
<keyword evidence="8" id="KW-1185">Reference proteome</keyword>
<dbReference type="GO" id="GO:0009986">
    <property type="term" value="C:cell surface"/>
    <property type="evidence" value="ECO:0007669"/>
    <property type="project" value="TreeGrafter"/>
</dbReference>
<proteinExistence type="inferred from homology"/>
<evidence type="ECO:0000256" key="1">
    <source>
        <dbReference type="ARBA" id="ARBA00004370"/>
    </source>
</evidence>
<evidence type="ECO:0000256" key="3">
    <source>
        <dbReference type="ARBA" id="ARBA00022729"/>
    </source>
</evidence>
<evidence type="ECO:0000256" key="2">
    <source>
        <dbReference type="ARBA" id="ARBA00011016"/>
    </source>
</evidence>
<sequence length="354" mass="38470">MQNPSIALGSVPDNLICYVAGKWNISQTTATEARLTLAALQSCLRPSQEPAGEVTGALPDITGNLSVETFQRLGPLAVGLTPSVLLANADGQTLRRVLPLLSATGGWSPAQASVIIKKVIQNGYQINKASSILILGKLAPGLPVNVLEKLDNKDTLLLAADQNFTESMEQAPLPVKYKFVQRILQSVTGSTFLNIPDKLADQIPLSRLASPQININEINQKKWTAAQASVFFQAVLKSTQQYSRLSSTVLQGFSCGAANFLNNSQFASLAKAMRDKRIRLEDSQLSCMTKRLSGQITPSDFEEYPAEVLFYMGPEKFSNTVNCQKYFHLVGQANVDLLPRVSSKRQSLLESAKA</sequence>
<reference evidence="7" key="1">
    <citation type="submission" date="2025-08" db="UniProtKB">
        <authorList>
            <consortium name="Ensembl"/>
        </authorList>
    </citation>
    <scope>IDENTIFICATION</scope>
</reference>
<name>A0A8C3IAI9_CHRPI</name>
<keyword evidence="6" id="KW-0325">Glycoprotein</keyword>
<dbReference type="PANTHER" id="PTHR23412:SF20">
    <property type="match status" value="1"/>
</dbReference>
<reference evidence="7" key="2">
    <citation type="submission" date="2025-09" db="UniProtKB">
        <authorList>
            <consortium name="Ensembl"/>
        </authorList>
    </citation>
    <scope>IDENTIFICATION</scope>
</reference>
<dbReference type="InterPro" id="IPR026664">
    <property type="entry name" value="Stereocilin-rel"/>
</dbReference>
<dbReference type="InterPro" id="IPR010335">
    <property type="entry name" value="Mesothelin"/>
</dbReference>
<dbReference type="GO" id="GO:0016020">
    <property type="term" value="C:membrane"/>
    <property type="evidence" value="ECO:0007669"/>
    <property type="project" value="UniProtKB-SubCell"/>
</dbReference>
<evidence type="ECO:0000256" key="5">
    <source>
        <dbReference type="ARBA" id="ARBA00023136"/>
    </source>
</evidence>
<comment type="subcellular location">
    <subcellularLocation>
        <location evidence="1">Membrane</location>
    </subcellularLocation>
</comment>
<keyword evidence="4" id="KW-0130">Cell adhesion</keyword>
<keyword evidence="5" id="KW-0472">Membrane</keyword>
<dbReference type="Ensembl" id="ENSCPBT00000035273.1">
    <property type="protein sequence ID" value="ENSCPBP00000029958.1"/>
    <property type="gene ID" value="ENSCPBG00000021115.1"/>
</dbReference>
<comment type="similarity">
    <text evidence="2">Belongs to the mesothelin family.</text>
</comment>
<protein>
    <submittedName>
        <fullName evidence="7">Uncharacterized protein</fullName>
    </submittedName>
</protein>
<evidence type="ECO:0000256" key="4">
    <source>
        <dbReference type="ARBA" id="ARBA00022889"/>
    </source>
</evidence>
<dbReference type="PANTHER" id="PTHR23412">
    <property type="entry name" value="STEREOCILIN RELATED"/>
    <property type="match status" value="1"/>
</dbReference>
<dbReference type="Pfam" id="PF06060">
    <property type="entry name" value="Mesothelin"/>
    <property type="match status" value="1"/>
</dbReference>
<evidence type="ECO:0000313" key="8">
    <source>
        <dbReference type="Proteomes" id="UP000694380"/>
    </source>
</evidence>